<dbReference type="PANTHER" id="PTHR43324">
    <property type="match status" value="1"/>
</dbReference>
<dbReference type="Proteomes" id="UP000002415">
    <property type="component" value="Chromosome"/>
</dbReference>
<reference evidence="2 3" key="1">
    <citation type="submission" date="2007-07" db="EMBL/GenBank/DDBJ databases">
        <title>Complete sequence of Fervidobacterium nodosum Rt17-B1.</title>
        <authorList>
            <consortium name="US DOE Joint Genome Institute"/>
            <person name="Copeland A."/>
            <person name="Lucas S."/>
            <person name="Lapidus A."/>
            <person name="Barry K."/>
            <person name="Glavina del Rio T."/>
            <person name="Dalin E."/>
            <person name="Tice H."/>
            <person name="Pitluck S."/>
            <person name="Saunders E."/>
            <person name="Brettin T."/>
            <person name="Bruce D."/>
            <person name="Detter J.C."/>
            <person name="Han C."/>
            <person name="Schmutz J."/>
            <person name="Larimer F."/>
            <person name="Land M."/>
            <person name="Hauser L."/>
            <person name="Kyrpides N."/>
            <person name="Mikhailova N."/>
            <person name="Nelson K."/>
            <person name="Gogarten J.P."/>
            <person name="Noll K."/>
            <person name="Richardson P."/>
        </authorList>
    </citation>
    <scope>NUCLEOTIDE SEQUENCE [LARGE SCALE GENOMIC DNA]</scope>
    <source>
        <strain evidence="3">ATCC 35602 / DSM 5306 / Rt17-B1</strain>
    </source>
</reference>
<dbReference type="PROSITE" id="PS51918">
    <property type="entry name" value="RADICAL_SAM"/>
    <property type="match status" value="1"/>
</dbReference>
<organism evidence="2 3">
    <name type="scientific">Fervidobacterium nodosum (strain ATCC 35602 / DSM 5306 / Rt17-B1)</name>
    <dbReference type="NCBI Taxonomy" id="381764"/>
    <lineage>
        <taxon>Bacteria</taxon>
        <taxon>Thermotogati</taxon>
        <taxon>Thermotogota</taxon>
        <taxon>Thermotogae</taxon>
        <taxon>Thermotogales</taxon>
        <taxon>Fervidobacteriaceae</taxon>
        <taxon>Fervidobacterium</taxon>
    </lineage>
</organism>
<dbReference type="InterPro" id="IPR010994">
    <property type="entry name" value="RuvA_2-like"/>
</dbReference>
<proteinExistence type="predicted"/>
<dbReference type="Gene3D" id="3.80.30.20">
    <property type="entry name" value="tm_1862 like domain"/>
    <property type="match status" value="1"/>
</dbReference>
<dbReference type="InterPro" id="IPR006638">
    <property type="entry name" value="Elp3/MiaA/NifB-like_rSAM"/>
</dbReference>
<dbReference type="SMART" id="SM00729">
    <property type="entry name" value="Elp3"/>
    <property type="match status" value="1"/>
</dbReference>
<gene>
    <name evidence="2" type="ordered locus">Fnod_0716</name>
</gene>
<keyword evidence="3" id="KW-1185">Reference proteome</keyword>
<feature type="domain" description="Radical SAM core" evidence="1">
    <location>
        <begin position="162"/>
        <end position="420"/>
    </location>
</feature>
<dbReference type="EMBL" id="CP000771">
    <property type="protein sequence ID" value="ABS60571.1"/>
    <property type="molecule type" value="Genomic_DNA"/>
</dbReference>
<dbReference type="HOGENOM" id="CLU_533842_0_0_0"/>
<accession>A7HKY8</accession>
<dbReference type="InterPro" id="IPR007197">
    <property type="entry name" value="rSAM"/>
</dbReference>
<sequence length="535" mass="60414">MRCVIIDGYVDEPAVLGVPPYVSTYVRYTAGLFLIKGFEVDYYTVDQVRANNMWHAFSVYDTMVIIGGLTVPGKYVGGNPITPDEVKKLFDINTKPYRILIGAIGKAFSNKGGSFAKKFDFDVEEVVEDFSSWISQEFGADYLQSIRETSIAGAEIVKFHPRFPDVICEIEVSLGCERRTFCTFCTEPILHPKFFSRPVKDIVDEVEALYKNGVRAFRLGRSANIIAYGSDFNSGTINPNAVNELYNGIRSKCDDIRVLHTDNANPTYIAKNLEKSVKILESIVKYNTSGDILSFGVESFDEIVRKKNNIDGTVEDIDLAVKVVNEIGGLRDSGGVPKLLPGINIIFGLFGETKKTYEINYNKLLWYLENDLLLRRINLRQIMIFPGTPLYYLSQRKNVRPDKRLFEHYKYLIRNNVDTPMLKKVFPLGTIIRYVIPEFSEGKITFGRPLGTYPILIGVPAKFSEPTDIVVVGYGHRSLTGVRLVELNKLTIEELESIPGIGKKNALRIKQGDFSTVDKKAENFVKKFFVEIKLN</sequence>
<dbReference type="GO" id="GO:0051536">
    <property type="term" value="F:iron-sulfur cluster binding"/>
    <property type="evidence" value="ECO:0007669"/>
    <property type="project" value="InterPro"/>
</dbReference>
<dbReference type="InterPro" id="IPR058240">
    <property type="entry name" value="rSAM_sf"/>
</dbReference>
<protein>
    <submittedName>
        <fullName evidence="2">Radical SAM domain protein</fullName>
    </submittedName>
</protein>
<name>A7HKY8_FERNB</name>
<dbReference type="SUPFAM" id="SSF102114">
    <property type="entry name" value="Radical SAM enzymes"/>
    <property type="match status" value="1"/>
</dbReference>
<evidence type="ECO:0000313" key="2">
    <source>
        <dbReference type="EMBL" id="ABS60571.1"/>
    </source>
</evidence>
<reference evidence="2 3" key="2">
    <citation type="journal article" date="2009" name="Proc. Natl. Acad. Sci. U.S.A.">
        <title>On the chimeric nature, thermophilic origin, and phylogenetic placement of the Thermotogales.</title>
        <authorList>
            <person name="Zhaxybayeva O."/>
            <person name="Swithers K.S."/>
            <person name="Lapierre P."/>
            <person name="Fournier G.P."/>
            <person name="Bickhart D.M."/>
            <person name="DeBoy R.T."/>
            <person name="Nelson K.E."/>
            <person name="Nesbo C.L."/>
            <person name="Doolittle W.F."/>
            <person name="Gogarten J.P."/>
            <person name="Noll K.M."/>
        </authorList>
    </citation>
    <scope>NUCLEOTIDE SEQUENCE [LARGE SCALE GENOMIC DNA]</scope>
    <source>
        <strain evidence="3">ATCC 35602 / DSM 5306 / Rt17-B1</strain>
    </source>
</reference>
<dbReference type="AlphaFoldDB" id="A7HKY8"/>
<dbReference type="OrthoDB" id="3493141at2"/>
<dbReference type="SFLD" id="SFLDG01082">
    <property type="entry name" value="B12-binding_domain_containing"/>
    <property type="match status" value="1"/>
</dbReference>
<dbReference type="PANTHER" id="PTHR43324:SF1">
    <property type="entry name" value="RADICAL SAM CORE DOMAIN-CONTAINING PROTEIN"/>
    <property type="match status" value="1"/>
</dbReference>
<dbReference type="CDD" id="cd01335">
    <property type="entry name" value="Radical_SAM"/>
    <property type="match status" value="1"/>
</dbReference>
<evidence type="ECO:0000313" key="3">
    <source>
        <dbReference type="Proteomes" id="UP000002415"/>
    </source>
</evidence>
<dbReference type="STRING" id="381764.Fnod_0716"/>
<dbReference type="InterPro" id="IPR023404">
    <property type="entry name" value="rSAM_horseshoe"/>
</dbReference>
<dbReference type="SUPFAM" id="SSF47781">
    <property type="entry name" value="RuvA domain 2-like"/>
    <property type="match status" value="1"/>
</dbReference>
<dbReference type="SFLD" id="SFLDS00029">
    <property type="entry name" value="Radical_SAM"/>
    <property type="match status" value="1"/>
</dbReference>
<dbReference type="eggNOG" id="COG1031">
    <property type="taxonomic scope" value="Bacteria"/>
</dbReference>
<dbReference type="GO" id="GO:0003824">
    <property type="term" value="F:catalytic activity"/>
    <property type="evidence" value="ECO:0007669"/>
    <property type="project" value="InterPro"/>
</dbReference>
<dbReference type="RefSeq" id="WP_011993890.1">
    <property type="nucleotide sequence ID" value="NC_009718.1"/>
</dbReference>
<dbReference type="KEGG" id="fno:Fnod_0716"/>
<evidence type="ECO:0000259" key="1">
    <source>
        <dbReference type="PROSITE" id="PS51918"/>
    </source>
</evidence>
<dbReference type="Pfam" id="PF04055">
    <property type="entry name" value="Radical_SAM"/>
    <property type="match status" value="1"/>
</dbReference>